<name>A0A8X7CS93_9ARAC</name>
<dbReference type="GO" id="GO:0000014">
    <property type="term" value="F:single-stranded DNA endodeoxyribonuclease activity"/>
    <property type="evidence" value="ECO:0007669"/>
    <property type="project" value="TreeGrafter"/>
</dbReference>
<dbReference type="Proteomes" id="UP000886998">
    <property type="component" value="Unassembled WGS sequence"/>
</dbReference>
<gene>
    <name evidence="2" type="primary">mariner T</name>
    <name evidence="2" type="ORF">TNIN_171221</name>
</gene>
<dbReference type="Gene3D" id="1.10.10.10">
    <property type="entry name" value="Winged helix-like DNA-binding domain superfamily/Winged helix DNA-binding domain"/>
    <property type="match status" value="1"/>
</dbReference>
<evidence type="ECO:0000313" key="2">
    <source>
        <dbReference type="EMBL" id="GFY79041.1"/>
    </source>
</evidence>
<dbReference type="InterPro" id="IPR036388">
    <property type="entry name" value="WH-like_DNA-bd_sf"/>
</dbReference>
<dbReference type="GO" id="GO:0046975">
    <property type="term" value="F:histone H3K36 methyltransferase activity"/>
    <property type="evidence" value="ECO:0007669"/>
    <property type="project" value="TreeGrafter"/>
</dbReference>
<dbReference type="Pfam" id="PF17906">
    <property type="entry name" value="HTH_48"/>
    <property type="match status" value="1"/>
</dbReference>
<dbReference type="GO" id="GO:0005634">
    <property type="term" value="C:nucleus"/>
    <property type="evidence" value="ECO:0007669"/>
    <property type="project" value="TreeGrafter"/>
</dbReference>
<evidence type="ECO:0000259" key="1">
    <source>
        <dbReference type="Pfam" id="PF17906"/>
    </source>
</evidence>
<reference evidence="2" key="1">
    <citation type="submission" date="2020-08" db="EMBL/GenBank/DDBJ databases">
        <title>Multicomponent nature underlies the extraordinary mechanical properties of spider dragline silk.</title>
        <authorList>
            <person name="Kono N."/>
            <person name="Nakamura H."/>
            <person name="Mori M."/>
            <person name="Yoshida Y."/>
            <person name="Ohtoshi R."/>
            <person name="Malay A.D."/>
            <person name="Moran D.A.P."/>
            <person name="Tomita M."/>
            <person name="Numata K."/>
            <person name="Arakawa K."/>
        </authorList>
    </citation>
    <scope>NUCLEOTIDE SEQUENCE</scope>
</reference>
<feature type="domain" description="Mos1 transposase HTH" evidence="1">
    <location>
        <begin position="5"/>
        <end position="54"/>
    </location>
</feature>
<dbReference type="GO" id="GO:0006303">
    <property type="term" value="P:double-strand break repair via nonhomologous end joining"/>
    <property type="evidence" value="ECO:0007669"/>
    <property type="project" value="TreeGrafter"/>
</dbReference>
<dbReference type="PANTHER" id="PTHR46060">
    <property type="entry name" value="MARINER MOS1 TRANSPOSASE-LIKE PROTEIN"/>
    <property type="match status" value="1"/>
</dbReference>
<dbReference type="GO" id="GO:0003697">
    <property type="term" value="F:single-stranded DNA binding"/>
    <property type="evidence" value="ECO:0007669"/>
    <property type="project" value="TreeGrafter"/>
</dbReference>
<dbReference type="InterPro" id="IPR036397">
    <property type="entry name" value="RNaseH_sf"/>
</dbReference>
<dbReference type="Gene3D" id="3.30.420.10">
    <property type="entry name" value="Ribonuclease H-like superfamily/Ribonuclease H"/>
    <property type="match status" value="1"/>
</dbReference>
<sequence>MDVLKELVRGCLLYDFKVVLSVAASSHRVCQAFGDSAVNERTGRYWFQKFGSGDLSLCDKARTGRPQALDDEALQAAIEEDSSQTCGELVRQFNTSSETVRLHLHRLGKTYKLSKWVPHTLFEVHKQQRVAACLSLLSHHCNASIFNQVLTSDEKWVLYDTPKRSKHWLSAPSSHGLLCVPHPRVLPQGFEQLETRWQKVLDADGYYFED</sequence>
<evidence type="ECO:0000313" key="3">
    <source>
        <dbReference type="Proteomes" id="UP000886998"/>
    </source>
</evidence>
<dbReference type="GO" id="GO:0003690">
    <property type="term" value="F:double-stranded DNA binding"/>
    <property type="evidence" value="ECO:0007669"/>
    <property type="project" value="TreeGrafter"/>
</dbReference>
<dbReference type="InterPro" id="IPR052709">
    <property type="entry name" value="Transposase-MT_Hybrid"/>
</dbReference>
<dbReference type="OrthoDB" id="616263at2759"/>
<dbReference type="GO" id="GO:0000729">
    <property type="term" value="P:DNA double-strand break processing"/>
    <property type="evidence" value="ECO:0007669"/>
    <property type="project" value="TreeGrafter"/>
</dbReference>
<dbReference type="EMBL" id="BMAV01023379">
    <property type="protein sequence ID" value="GFY79041.1"/>
    <property type="molecule type" value="Genomic_DNA"/>
</dbReference>
<dbReference type="GO" id="GO:0042800">
    <property type="term" value="F:histone H3K4 methyltransferase activity"/>
    <property type="evidence" value="ECO:0007669"/>
    <property type="project" value="TreeGrafter"/>
</dbReference>
<protein>
    <submittedName>
        <fullName evidence="2">Mariner Mos1 transposase</fullName>
    </submittedName>
</protein>
<dbReference type="GO" id="GO:0000793">
    <property type="term" value="C:condensed chromosome"/>
    <property type="evidence" value="ECO:0007669"/>
    <property type="project" value="TreeGrafter"/>
</dbReference>
<accession>A0A8X7CS93</accession>
<dbReference type="GO" id="GO:0031297">
    <property type="term" value="P:replication fork processing"/>
    <property type="evidence" value="ECO:0007669"/>
    <property type="project" value="TreeGrafter"/>
</dbReference>
<organism evidence="2 3">
    <name type="scientific">Trichonephila inaurata madagascariensis</name>
    <dbReference type="NCBI Taxonomy" id="2747483"/>
    <lineage>
        <taxon>Eukaryota</taxon>
        <taxon>Metazoa</taxon>
        <taxon>Ecdysozoa</taxon>
        <taxon>Arthropoda</taxon>
        <taxon>Chelicerata</taxon>
        <taxon>Arachnida</taxon>
        <taxon>Araneae</taxon>
        <taxon>Araneomorphae</taxon>
        <taxon>Entelegynae</taxon>
        <taxon>Araneoidea</taxon>
        <taxon>Nephilidae</taxon>
        <taxon>Trichonephila</taxon>
        <taxon>Trichonephila inaurata</taxon>
    </lineage>
</organism>
<dbReference type="GO" id="GO:0035861">
    <property type="term" value="C:site of double-strand break"/>
    <property type="evidence" value="ECO:0007669"/>
    <property type="project" value="TreeGrafter"/>
</dbReference>
<dbReference type="GO" id="GO:0044774">
    <property type="term" value="P:mitotic DNA integrity checkpoint signaling"/>
    <property type="evidence" value="ECO:0007669"/>
    <property type="project" value="TreeGrafter"/>
</dbReference>
<comment type="caution">
    <text evidence="2">The sequence shown here is derived from an EMBL/GenBank/DDBJ whole genome shotgun (WGS) entry which is preliminary data.</text>
</comment>
<dbReference type="InterPro" id="IPR041426">
    <property type="entry name" value="Mos1_HTH"/>
</dbReference>
<dbReference type="GO" id="GO:0015074">
    <property type="term" value="P:DNA integration"/>
    <property type="evidence" value="ECO:0007669"/>
    <property type="project" value="TreeGrafter"/>
</dbReference>
<dbReference type="Gene3D" id="1.10.10.1450">
    <property type="match status" value="1"/>
</dbReference>
<dbReference type="GO" id="GO:0044547">
    <property type="term" value="F:DNA topoisomerase binding"/>
    <property type="evidence" value="ECO:0007669"/>
    <property type="project" value="TreeGrafter"/>
</dbReference>
<dbReference type="PANTHER" id="PTHR46060:SF2">
    <property type="entry name" value="HISTONE-LYSINE N-METHYLTRANSFERASE SETMAR"/>
    <property type="match status" value="1"/>
</dbReference>
<keyword evidence="3" id="KW-1185">Reference proteome</keyword>
<proteinExistence type="predicted"/>
<dbReference type="AlphaFoldDB" id="A0A8X7CS93"/>